<dbReference type="Proteomes" id="UP000479190">
    <property type="component" value="Unassembled WGS sequence"/>
</dbReference>
<feature type="region of interest" description="Disordered" evidence="1">
    <location>
        <begin position="26"/>
        <end position="141"/>
    </location>
</feature>
<proteinExistence type="predicted"/>
<name>A0A6H5ITM9_9HYME</name>
<evidence type="ECO:0000313" key="2">
    <source>
        <dbReference type="EMBL" id="CAB0039225.1"/>
    </source>
</evidence>
<keyword evidence="3" id="KW-1185">Reference proteome</keyword>
<evidence type="ECO:0000256" key="1">
    <source>
        <dbReference type="SAM" id="MobiDB-lite"/>
    </source>
</evidence>
<reference evidence="2 3" key="1">
    <citation type="submission" date="2020-02" db="EMBL/GenBank/DDBJ databases">
        <authorList>
            <person name="Ferguson B K."/>
        </authorList>
    </citation>
    <scope>NUCLEOTIDE SEQUENCE [LARGE SCALE GENOMIC DNA]</scope>
</reference>
<sequence>MIDLLSKRSLQEQTGCSMEYYLRRTEGQPRGQRQQIRRREGAPLGDTPAAAQRRLAVHRQSKFCQQKTPMSPCGTLDPQMKLRGGEHTSARLIRNRPTRGRDPSRGAARPASRPDAAFHSGARKNKKPALLIKRKKCMQTA</sequence>
<dbReference type="EMBL" id="CADCXV010000945">
    <property type="protein sequence ID" value="CAB0039225.1"/>
    <property type="molecule type" value="Genomic_DNA"/>
</dbReference>
<feature type="compositionally biased region" description="Basic residues" evidence="1">
    <location>
        <begin position="121"/>
        <end position="141"/>
    </location>
</feature>
<organism evidence="2 3">
    <name type="scientific">Trichogramma brassicae</name>
    <dbReference type="NCBI Taxonomy" id="86971"/>
    <lineage>
        <taxon>Eukaryota</taxon>
        <taxon>Metazoa</taxon>
        <taxon>Ecdysozoa</taxon>
        <taxon>Arthropoda</taxon>
        <taxon>Hexapoda</taxon>
        <taxon>Insecta</taxon>
        <taxon>Pterygota</taxon>
        <taxon>Neoptera</taxon>
        <taxon>Endopterygota</taxon>
        <taxon>Hymenoptera</taxon>
        <taxon>Apocrita</taxon>
        <taxon>Proctotrupomorpha</taxon>
        <taxon>Chalcidoidea</taxon>
        <taxon>Trichogrammatidae</taxon>
        <taxon>Trichogramma</taxon>
    </lineage>
</organism>
<dbReference type="AlphaFoldDB" id="A0A6H5ITM9"/>
<evidence type="ECO:0000313" key="3">
    <source>
        <dbReference type="Proteomes" id="UP000479190"/>
    </source>
</evidence>
<protein>
    <submittedName>
        <fullName evidence="2">Uncharacterized protein</fullName>
    </submittedName>
</protein>
<gene>
    <name evidence="2" type="ORF">TBRA_LOCUS10977</name>
</gene>
<accession>A0A6H5ITM9</accession>